<sequence>MRKITLTLLFFVLFIFIANTCIFILDETEQAVITQLGKPIRTITTPGLKWKIPFIQQVRIFEKRLLEYDVDPEVIYTRDGKNLVVDNYARWRIKDPLLFYQTAGAINAVQAKLDDIIYSEMRAQLGKYTLDEIISPKRQQIMEVVTQESNLKAASLGIEIVDVRIKRADLPPENASSVYARMKASRQQEANRYRAEGEEEANRIISEADKEQQIILAEAQQRAQEIRGEGDAEALQIYAEAYNKDPEFYQFLKTLETYEKALDKDTTIILDNNSDFLKYLENIYENK</sequence>
<protein>
    <recommendedName>
        <fullName evidence="6">Protein HflC</fullName>
    </recommendedName>
</protein>
<dbReference type="SMART" id="SM00244">
    <property type="entry name" value="PHB"/>
    <property type="match status" value="1"/>
</dbReference>
<dbReference type="PANTHER" id="PTHR42911:SF1">
    <property type="entry name" value="MODULATOR OF FTSH PROTEASE HFLC"/>
    <property type="match status" value="1"/>
</dbReference>
<dbReference type="Proteomes" id="UP000267250">
    <property type="component" value="Chromosome"/>
</dbReference>
<dbReference type="InterPro" id="IPR001972">
    <property type="entry name" value="Stomatin_HflK_fam"/>
</dbReference>
<accession>A0A3Q9HR19</accession>
<evidence type="ECO:0000256" key="5">
    <source>
        <dbReference type="ARBA" id="ARBA00023136"/>
    </source>
</evidence>
<evidence type="ECO:0000259" key="7">
    <source>
        <dbReference type="SMART" id="SM00244"/>
    </source>
</evidence>
<dbReference type="NCBIfam" id="TIGR01932">
    <property type="entry name" value="hflC"/>
    <property type="match status" value="1"/>
</dbReference>
<organism evidence="8 9">
    <name type="scientific">Anoxybacter fermentans</name>
    <dbReference type="NCBI Taxonomy" id="1323375"/>
    <lineage>
        <taxon>Bacteria</taxon>
        <taxon>Bacillati</taxon>
        <taxon>Bacillota</taxon>
        <taxon>Clostridia</taxon>
        <taxon>Halanaerobiales</taxon>
        <taxon>Anoxybacter</taxon>
    </lineage>
</organism>
<dbReference type="SUPFAM" id="SSF117892">
    <property type="entry name" value="Band 7/SPFH domain"/>
    <property type="match status" value="1"/>
</dbReference>
<dbReference type="OrthoDB" id="9809197at2"/>
<evidence type="ECO:0000313" key="8">
    <source>
        <dbReference type="EMBL" id="AZR73635.1"/>
    </source>
</evidence>
<dbReference type="GO" id="GO:0016020">
    <property type="term" value="C:membrane"/>
    <property type="evidence" value="ECO:0007669"/>
    <property type="project" value="UniProtKB-SubCell"/>
</dbReference>
<evidence type="ECO:0000256" key="2">
    <source>
        <dbReference type="ARBA" id="ARBA00007862"/>
    </source>
</evidence>
<comment type="similarity">
    <text evidence="2 6">Belongs to the band 7/mec-2 family. HflC subfamily.</text>
</comment>
<dbReference type="PANTHER" id="PTHR42911">
    <property type="entry name" value="MODULATOR OF FTSH PROTEASE HFLC"/>
    <property type="match status" value="1"/>
</dbReference>
<dbReference type="PRINTS" id="PR00721">
    <property type="entry name" value="STOMATIN"/>
</dbReference>
<evidence type="ECO:0000256" key="6">
    <source>
        <dbReference type="PIRNR" id="PIRNR005651"/>
    </source>
</evidence>
<dbReference type="AlphaFoldDB" id="A0A3Q9HR19"/>
<evidence type="ECO:0000256" key="3">
    <source>
        <dbReference type="ARBA" id="ARBA00022692"/>
    </source>
</evidence>
<keyword evidence="9" id="KW-1185">Reference proteome</keyword>
<dbReference type="Pfam" id="PF01145">
    <property type="entry name" value="Band_7"/>
    <property type="match status" value="1"/>
</dbReference>
<dbReference type="InterPro" id="IPR001107">
    <property type="entry name" value="Band_7"/>
</dbReference>
<proteinExistence type="inferred from homology"/>
<dbReference type="KEGG" id="aft:BBF96_09690"/>
<keyword evidence="3" id="KW-0812">Transmembrane</keyword>
<dbReference type="InterPro" id="IPR010200">
    <property type="entry name" value="HflC"/>
</dbReference>
<keyword evidence="4" id="KW-1133">Transmembrane helix</keyword>
<dbReference type="CDD" id="cd03405">
    <property type="entry name" value="SPFH_HflC"/>
    <property type="match status" value="1"/>
</dbReference>
<keyword evidence="5" id="KW-0472">Membrane</keyword>
<dbReference type="EMBL" id="CP016379">
    <property type="protein sequence ID" value="AZR73635.1"/>
    <property type="molecule type" value="Genomic_DNA"/>
</dbReference>
<evidence type="ECO:0000256" key="1">
    <source>
        <dbReference type="ARBA" id="ARBA00004370"/>
    </source>
</evidence>
<evidence type="ECO:0000313" key="9">
    <source>
        <dbReference type="Proteomes" id="UP000267250"/>
    </source>
</evidence>
<reference evidence="8 9" key="1">
    <citation type="submission" date="2016-07" db="EMBL/GenBank/DDBJ databases">
        <title>Genome and transcriptome analysis of iron-reducing fermentative bacteria Anoxybacter fermentans.</title>
        <authorList>
            <person name="Zeng X."/>
            <person name="Shao Z."/>
        </authorList>
    </citation>
    <scope>NUCLEOTIDE SEQUENCE [LARGE SCALE GENOMIC DNA]</scope>
    <source>
        <strain evidence="8 9">DY22613</strain>
    </source>
</reference>
<name>A0A3Q9HR19_9FIRM</name>
<evidence type="ECO:0000256" key="4">
    <source>
        <dbReference type="ARBA" id="ARBA00022989"/>
    </source>
</evidence>
<comment type="function">
    <text evidence="6">HflC and HflK could regulate a protease.</text>
</comment>
<feature type="domain" description="Band 7" evidence="7">
    <location>
        <begin position="20"/>
        <end position="182"/>
    </location>
</feature>
<dbReference type="RefSeq" id="WP_127016977.1">
    <property type="nucleotide sequence ID" value="NZ_CP016379.1"/>
</dbReference>
<dbReference type="PIRSF" id="PIRSF005651">
    <property type="entry name" value="HflC"/>
    <property type="match status" value="1"/>
</dbReference>
<dbReference type="InterPro" id="IPR036013">
    <property type="entry name" value="Band_7/SPFH_dom_sf"/>
</dbReference>
<dbReference type="Gene3D" id="3.30.479.30">
    <property type="entry name" value="Band 7 domain"/>
    <property type="match status" value="1"/>
</dbReference>
<comment type="subcellular location">
    <subcellularLocation>
        <location evidence="1">Membrane</location>
    </subcellularLocation>
</comment>
<gene>
    <name evidence="8" type="ORF">BBF96_09690</name>
</gene>